<gene>
    <name evidence="1" type="primary">hxpB</name>
    <name evidence="1" type="ORF">LDJ79_18130</name>
</gene>
<dbReference type="EMBL" id="JAIWIU010000144">
    <property type="protein sequence ID" value="MCA2018045.1"/>
    <property type="molecule type" value="Genomic_DNA"/>
</dbReference>
<dbReference type="GO" id="GO:0050084">
    <property type="term" value="F:mannitol-1-phosphatase activity"/>
    <property type="evidence" value="ECO:0007669"/>
    <property type="project" value="UniProtKB-EC"/>
</dbReference>
<evidence type="ECO:0000313" key="2">
    <source>
        <dbReference type="Proteomes" id="UP001199044"/>
    </source>
</evidence>
<name>A0ABS7YQT9_9VIBR</name>
<dbReference type="Pfam" id="PF13419">
    <property type="entry name" value="HAD_2"/>
    <property type="match status" value="1"/>
</dbReference>
<dbReference type="PANTHER" id="PTHR18901:SF38">
    <property type="entry name" value="PSEUDOURIDINE-5'-PHOSPHATASE"/>
    <property type="match status" value="1"/>
</dbReference>
<dbReference type="Proteomes" id="UP001199044">
    <property type="component" value="Unassembled WGS sequence"/>
</dbReference>
<keyword evidence="2" id="KW-1185">Reference proteome</keyword>
<dbReference type="NCBIfam" id="TIGR01549">
    <property type="entry name" value="HAD-SF-IA-v1"/>
    <property type="match status" value="1"/>
</dbReference>
<dbReference type="GO" id="GO:0050286">
    <property type="term" value="F:sorbitol-6-phosphatase activity"/>
    <property type="evidence" value="ECO:0007669"/>
    <property type="project" value="UniProtKB-EC"/>
</dbReference>
<dbReference type="SUPFAM" id="SSF56784">
    <property type="entry name" value="HAD-like"/>
    <property type="match status" value="1"/>
</dbReference>
<accession>A0ABS7YQT9</accession>
<dbReference type="RefSeq" id="WP_225251604.1">
    <property type="nucleotide sequence ID" value="NZ_JAIWIU010000144.1"/>
</dbReference>
<keyword evidence="1" id="KW-0378">Hydrolase</keyword>
<proteinExistence type="predicted"/>
<reference evidence="2" key="1">
    <citation type="submission" date="2023-07" db="EMBL/GenBank/DDBJ databases">
        <title>Molecular identification of indigenous halophilic bacteria isolated from red sea cost, biodegradation of synthetic dyes and assessment of degraded metabolite toxicity.</title>
        <authorList>
            <person name="Chaieb K."/>
            <person name="Altayb H.N."/>
        </authorList>
    </citation>
    <scope>NUCLEOTIDE SEQUENCE [LARGE SCALE GENOMIC DNA]</scope>
    <source>
        <strain evidence="2">K20</strain>
    </source>
</reference>
<evidence type="ECO:0000313" key="1">
    <source>
        <dbReference type="EMBL" id="MCA2018045.1"/>
    </source>
</evidence>
<dbReference type="InterPro" id="IPR023198">
    <property type="entry name" value="PGP-like_dom2"/>
</dbReference>
<organism evidence="1 2">
    <name type="scientific">Vibrio tritonius</name>
    <dbReference type="NCBI Taxonomy" id="1435069"/>
    <lineage>
        <taxon>Bacteria</taxon>
        <taxon>Pseudomonadati</taxon>
        <taxon>Pseudomonadota</taxon>
        <taxon>Gammaproteobacteria</taxon>
        <taxon>Vibrionales</taxon>
        <taxon>Vibrionaceae</taxon>
        <taxon>Vibrio</taxon>
    </lineage>
</organism>
<dbReference type="Gene3D" id="1.10.150.240">
    <property type="entry name" value="Putative phosphatase, domain 2"/>
    <property type="match status" value="1"/>
</dbReference>
<dbReference type="EC" id="3.1.3.50" evidence="1"/>
<dbReference type="NCBIfam" id="NF008087">
    <property type="entry name" value="PRK10826.1"/>
    <property type="match status" value="1"/>
</dbReference>
<dbReference type="EC" id="3.1.3.22" evidence="1"/>
<dbReference type="SFLD" id="SFLDS00003">
    <property type="entry name" value="Haloacid_Dehalogenase"/>
    <property type="match status" value="1"/>
</dbReference>
<dbReference type="InterPro" id="IPR006439">
    <property type="entry name" value="HAD-SF_hydro_IA"/>
</dbReference>
<dbReference type="SFLD" id="SFLDG01129">
    <property type="entry name" value="C1.5:_HAD__Beta-PGM__Phosphata"/>
    <property type="match status" value="1"/>
</dbReference>
<dbReference type="InterPro" id="IPR041492">
    <property type="entry name" value="HAD_2"/>
</dbReference>
<dbReference type="CDD" id="cd07505">
    <property type="entry name" value="HAD_BPGM-like"/>
    <property type="match status" value="1"/>
</dbReference>
<protein>
    <submittedName>
        <fullName evidence="1">Hexitol phosphatase HxpB</fullName>
        <ecNumber evidence="1">3.1.3.22</ecNumber>
        <ecNumber evidence="1">3.1.3.50</ecNumber>
        <ecNumber evidence="1">3.1.3.68</ecNumber>
    </submittedName>
</protein>
<sequence>MKKQAVIFDMDGVIIDSEPLWQRAQDAALSVYGVHVTPKQCEQHTMGKRVDAIAQTWCELYELDIDPKVLEVSILKHLHQLIAEQGKPMRGVYELLEYLNELKLKIGLATSSNQSVIEAVFNKLDLWDYFDITCSAEHEEHGKPHPDVYLTAARKLDVPTDQCIVIEDSYNGVLAAKNAQMTTFVVCEQCQAEKFMIGDAHFYHLDEVVAYCEGQEEQLFL</sequence>
<dbReference type="SFLD" id="SFLDG01135">
    <property type="entry name" value="C1.5.6:_HAD__Beta-PGM__Phospha"/>
    <property type="match status" value="1"/>
</dbReference>
<dbReference type="GO" id="GO:0003850">
    <property type="term" value="F:2-deoxyglucose-6-phosphatase activity"/>
    <property type="evidence" value="ECO:0007669"/>
    <property type="project" value="UniProtKB-EC"/>
</dbReference>
<dbReference type="PANTHER" id="PTHR18901">
    <property type="entry name" value="2-DEOXYGLUCOSE-6-PHOSPHATE PHOSPHATASE 2"/>
    <property type="match status" value="1"/>
</dbReference>
<dbReference type="Gene3D" id="3.40.50.1000">
    <property type="entry name" value="HAD superfamily/HAD-like"/>
    <property type="match status" value="1"/>
</dbReference>
<dbReference type="InterPro" id="IPR036412">
    <property type="entry name" value="HAD-like_sf"/>
</dbReference>
<dbReference type="EC" id="3.1.3.68" evidence="1"/>
<dbReference type="InterPro" id="IPR023214">
    <property type="entry name" value="HAD_sf"/>
</dbReference>
<comment type="caution">
    <text evidence="1">The sequence shown here is derived from an EMBL/GenBank/DDBJ whole genome shotgun (WGS) entry which is preliminary data.</text>
</comment>
<dbReference type="NCBIfam" id="TIGR01509">
    <property type="entry name" value="HAD-SF-IA-v3"/>
    <property type="match status" value="1"/>
</dbReference>